<reference evidence="1 2" key="1">
    <citation type="submission" date="2016-08" db="EMBL/GenBank/DDBJ databases">
        <title>Genomes of anaerobic fungi encode conserved fungal cellulosomes for biomass hydrolysis.</title>
        <authorList>
            <consortium name="DOE Joint Genome Institute"/>
            <person name="Haitjema C.H."/>
            <person name="Gilmore S.P."/>
            <person name="Henske J.K."/>
            <person name="Solomon K.V."/>
            <person name="De Groot R."/>
            <person name="Kuo A."/>
            <person name="Mondo S.J."/>
            <person name="Salamov A.A."/>
            <person name="Labutti K."/>
            <person name="Zhao Z."/>
            <person name="Chiniquy J."/>
            <person name="Barry K."/>
            <person name="Brewer H.M."/>
            <person name="Purvine S.O."/>
            <person name="Wright A.T."/>
            <person name="Boxma B."/>
            <person name="Van Alen T."/>
            <person name="Hackstein J.H."/>
            <person name="Baker S.E."/>
            <person name="Grigoriev I.V."/>
            <person name="O'Malley M.A."/>
        </authorList>
    </citation>
    <scope>NUCLEOTIDE SEQUENCE [LARGE SCALE GENOMIC DNA]</scope>
    <source>
        <strain evidence="2">finn</strain>
    </source>
</reference>
<dbReference type="InterPro" id="IPR011989">
    <property type="entry name" value="ARM-like"/>
</dbReference>
<evidence type="ECO:0008006" key="3">
    <source>
        <dbReference type="Google" id="ProtNLM"/>
    </source>
</evidence>
<evidence type="ECO:0000313" key="2">
    <source>
        <dbReference type="Proteomes" id="UP000193719"/>
    </source>
</evidence>
<dbReference type="SUPFAM" id="SSF48371">
    <property type="entry name" value="ARM repeat"/>
    <property type="match status" value="3"/>
</dbReference>
<dbReference type="EMBL" id="MCFH01000034">
    <property type="protein sequence ID" value="ORX46647.1"/>
    <property type="molecule type" value="Genomic_DNA"/>
</dbReference>
<protein>
    <recommendedName>
        <fullName evidence="3">ARM repeat-containing protein</fullName>
    </recommendedName>
</protein>
<comment type="caution">
    <text evidence="1">The sequence shown here is derived from an EMBL/GenBank/DDBJ whole genome shotgun (WGS) entry which is preliminary data.</text>
</comment>
<dbReference type="Proteomes" id="UP000193719">
    <property type="component" value="Unassembled WGS sequence"/>
</dbReference>
<dbReference type="InterPro" id="IPR016024">
    <property type="entry name" value="ARM-type_fold"/>
</dbReference>
<evidence type="ECO:0000313" key="1">
    <source>
        <dbReference type="EMBL" id="ORX46647.1"/>
    </source>
</evidence>
<organism evidence="1 2">
    <name type="scientific">Piromyces finnis</name>
    <dbReference type="NCBI Taxonomy" id="1754191"/>
    <lineage>
        <taxon>Eukaryota</taxon>
        <taxon>Fungi</taxon>
        <taxon>Fungi incertae sedis</taxon>
        <taxon>Chytridiomycota</taxon>
        <taxon>Chytridiomycota incertae sedis</taxon>
        <taxon>Neocallimastigomycetes</taxon>
        <taxon>Neocallimastigales</taxon>
        <taxon>Neocallimastigaceae</taxon>
        <taxon>Piromyces</taxon>
    </lineage>
</organism>
<sequence length="1953" mass="227158">MSKLEKSPSKTIKTSKVTNEDVGIKTRLISFSLKPEERIAITGWLKEVQSFFGIKTAIANSLMSIYKKPNEDNETTTLDNTEMNIPQPIYFTYLDYQQNQVFDDMIEGLMIKFAVHLIANISHYSENIRVQATQYLLHLTTIFDAEILSSNKKALEIIILNIQTNDNVFKAVSDLFEVIGGSLNKISLALVSGLECFYTYIDPLVRGICISALTQIINTNEKIFIKDDNMLSFWNLKFSLGAFIKVSNSYPDRICSIRALNILSNLYTKNLKLTLNIIQELMKLERKSPKETIEIQNTLNKIFNDIYELAKDNKTKLDLSLNSVYEAFKNIIVSNNEDFLDLLDWAIESFTKITNPKKKTIKESTPLQNFILSLNYQLSAVQPLIRYGAAICLYATLNIFPRLLSLNPELMITIVNGLIDNDYYCASLYRQIFQNNVEQHSEIIKLIEEYRNLDINNLSYDFDTRDEIKENENNIINEETYVEQLLKNGISISPNIQKNQLLKYANVLEFVSMNECLKFLNLIKYWGQKEKRIDIYIIQALISLLINGESVIQKKALDVILSLIPLFIHISDKELLFIWNHLRDIFTNYQNKDDMVLTLLDALIQFPLDRLSDDILIDLIKLQFSLIFHKNQNIRCSVYKFLYCSYNIWKNQNLKYKAIGILYSAIGDRNEQNAITVLDMIIKLSYNTVLQDLIPQLKEIKSVLENRNMDELIFSYDNLVNAILTNQNNFQNLTNILFEDFITDKFWDFFLENCPEDQLIRPDEYNYSNFFIQTPFFISILYSKFNIPPPALNDVSNNKPRDVMPTSIIGKRRFILGYMLCNMPLTGIPDKELRKMAYLTLIRCCFRQIVLKHKTLFRLMEYVKDKMLVSKYWSFKLSGIDIIRYLILIKLPLVSQCLMAQFLDYSLDILHNSPVDLLKQGALLFIETAILVFPKAIGPRLPDIRDSIRLMFADDNPFITELASRIYNLIYSCATESQIEDFYKYLVNEISIINKKGLEAISDPLISNLNKEESERIIMYSISALGCIKSKLHCGPIIRELLKYITSENYRIRLVTFKAIINQVEKLSSLERLTILWIVLPLLADENYNVRKTFNIYLKNVLFSVELLQNELLPHNEDSPSLTSKSYEEVLQETETSVLTQKDIDEIGNDVDKIYNKAKKRQLIVEIESEESLTLPPISMDYMPYIKAAAKKICGKVYNQKIGEIIYFLLSFLQSKPLKLATYLVLSEFCCYHDESLVQISKVLSDLLYQDVCLENRKIIETAIIGLHNLSEYSPTAFRQILSTITSSTEKCDGEIYAIHNLITLIKENSPSAAPELINSYLPIIINKRQLYQKRINAIFICAELASICSDTEIKAVMKAIFTFINNFQNNYEKIKIFSKLEGILRYIKLDNEFDLFLIDNARDNLMNNNNSIRYHLATMFNNFYAFLKDEDFFWFIFHYLADPVDDIANKGKMVLANDKYFLKYNLSSVTYIDRKSQNINQFMDLIDEENNEENENLNEKTKPNIINDEEDLYNCNYYNSETRKCLSEKYGLPESMFKYKCRRLMKSPLSDFDNIIFNEKERKDINAKNVEELNNLNCISILHHLMVQLPNTAMNVINELFDSIEKIIEDTDDTKEFNGNNVSFYFSLLENLLCAFDGINDGVTNEYMKRLQVIINGLLRRADDLRKYLFIKIEKSLFFFNDYIDIPIVSSEQYNMIEEIKKESQDATLEIMKTGKATKLSHFENTKNEFNSIMENENEELRKSITISMFALAIYGSYYTNSNECTINNLILSYRFLYNILKNEHRGIRGLVTDILVSITKNHYKVKNEFMHEIIATIKNLIRNIKKDDSSLYCKKVDILNLMSSLSCIVNDKTLQHETIKILLDHWRDLNDEIRIVSINLIKYMGEYGVSEVINGLCIENNENNTNKNSLNIMVEIASLMGNPEYTEKAELNELLNWYFEKVKKMKNQKLQ</sequence>
<dbReference type="Gene3D" id="1.25.10.10">
    <property type="entry name" value="Leucine-rich Repeat Variant"/>
    <property type="match status" value="1"/>
</dbReference>
<gene>
    <name evidence="1" type="ORF">BCR36DRAFT_356717</name>
</gene>
<proteinExistence type="predicted"/>
<accession>A0A1Y1V4T0</accession>
<name>A0A1Y1V4T0_9FUNG</name>
<dbReference type="OrthoDB" id="2100425at2759"/>
<reference evidence="1 2" key="2">
    <citation type="submission" date="2016-08" db="EMBL/GenBank/DDBJ databases">
        <title>Pervasive Adenine N6-methylation of Active Genes in Fungi.</title>
        <authorList>
            <consortium name="DOE Joint Genome Institute"/>
            <person name="Mondo S.J."/>
            <person name="Dannebaum R.O."/>
            <person name="Kuo R.C."/>
            <person name="Labutti K."/>
            <person name="Haridas S."/>
            <person name="Kuo A."/>
            <person name="Salamov A."/>
            <person name="Ahrendt S.R."/>
            <person name="Lipzen A."/>
            <person name="Sullivan W."/>
            <person name="Andreopoulos W.B."/>
            <person name="Clum A."/>
            <person name="Lindquist E."/>
            <person name="Daum C."/>
            <person name="Ramamoorthy G.K."/>
            <person name="Gryganskyi A."/>
            <person name="Culley D."/>
            <person name="Magnuson J.K."/>
            <person name="James T.Y."/>
            <person name="O'Malley M.A."/>
            <person name="Stajich J.E."/>
            <person name="Spatafora J.W."/>
            <person name="Visel A."/>
            <person name="Grigoriev I.V."/>
        </authorList>
    </citation>
    <scope>NUCLEOTIDE SEQUENCE [LARGE SCALE GENOMIC DNA]</scope>
    <source>
        <strain evidence="2">finn</strain>
    </source>
</reference>
<keyword evidence="2" id="KW-1185">Reference proteome</keyword>